<feature type="compositionally biased region" description="Low complexity" evidence="8">
    <location>
        <begin position="32"/>
        <end position="51"/>
    </location>
</feature>
<feature type="domain" description="ABC transmembrane type-1" evidence="9">
    <location>
        <begin position="128"/>
        <end position="309"/>
    </location>
</feature>
<feature type="transmembrane region" description="Helical" evidence="7">
    <location>
        <begin position="135"/>
        <end position="156"/>
    </location>
</feature>
<feature type="transmembrane region" description="Helical" evidence="7">
    <location>
        <begin position="290"/>
        <end position="311"/>
    </location>
</feature>
<evidence type="ECO:0000256" key="1">
    <source>
        <dbReference type="ARBA" id="ARBA00004651"/>
    </source>
</evidence>
<evidence type="ECO:0000313" key="10">
    <source>
        <dbReference type="EMBL" id="NGZ84824.1"/>
    </source>
</evidence>
<proteinExistence type="inferred from homology"/>
<feature type="transmembrane region" description="Helical" evidence="7">
    <location>
        <begin position="257"/>
        <end position="278"/>
    </location>
</feature>
<name>A0ABX0FJX7_9BURK</name>
<gene>
    <name evidence="10" type="ORF">GW587_11225</name>
</gene>
<dbReference type="PANTHER" id="PTHR30151">
    <property type="entry name" value="ALKANE SULFONATE ABC TRANSPORTER-RELATED, MEMBRANE SUBUNIT"/>
    <property type="match status" value="1"/>
</dbReference>
<evidence type="ECO:0000259" key="9">
    <source>
        <dbReference type="PROSITE" id="PS50928"/>
    </source>
</evidence>
<sequence length="328" mass="33755">MSSQSAVSAQAVTAANSTTAALVPRERRDARAAQPPADGAAGAVPRAAAPGSGSGVQTPHNAPAGTPLTAGGQRWRRVALGALLPVTALAATEIAVRSGVIPSHLLPAPTQILDTLADLGAHGLLGHIGPSTLRVAAGFGIGALLAVLLGATVGLSRRAEALLDPTFQALRAIPSLAWVPLLLLWLGIDEAPKLVLIAIGAFFPIYMGVASGIRGVDRKLIEVARLYRLSNFALTRRVLLPAALPSILTGLRNGLSLAWMFMVAAELIAASRGLGYLLSDGRETSRADIVLAAIALLAILGKVSDSLMAAIEHRCLAWRDSYEGALTA</sequence>
<protein>
    <submittedName>
        <fullName evidence="10">ABC transporter permease</fullName>
    </submittedName>
</protein>
<reference evidence="11" key="2">
    <citation type="submission" date="2023-07" db="EMBL/GenBank/DDBJ databases">
        <title>Duganella aceri sp. nov., isolated from tree sap.</title>
        <authorList>
            <person name="Kim I.S."/>
        </authorList>
    </citation>
    <scope>NUCLEOTIDE SEQUENCE [LARGE SCALE GENOMIC DNA]</scope>
    <source>
        <strain evidence="11">SAP-35</strain>
    </source>
</reference>
<dbReference type="Proteomes" id="UP000666369">
    <property type="component" value="Unassembled WGS sequence"/>
</dbReference>
<evidence type="ECO:0000256" key="7">
    <source>
        <dbReference type="RuleBase" id="RU363032"/>
    </source>
</evidence>
<feature type="compositionally biased region" description="Low complexity" evidence="8">
    <location>
        <begin position="1"/>
        <end position="21"/>
    </location>
</feature>
<comment type="subcellular location">
    <subcellularLocation>
        <location evidence="1 7">Cell membrane</location>
        <topology evidence="1 7">Multi-pass membrane protein</topology>
    </subcellularLocation>
</comment>
<evidence type="ECO:0000256" key="2">
    <source>
        <dbReference type="ARBA" id="ARBA00022448"/>
    </source>
</evidence>
<feature type="region of interest" description="Disordered" evidence="8">
    <location>
        <begin position="1"/>
        <end position="70"/>
    </location>
</feature>
<evidence type="ECO:0000256" key="3">
    <source>
        <dbReference type="ARBA" id="ARBA00022475"/>
    </source>
</evidence>
<organism evidence="10 11">
    <name type="scientific">Duganella aceris</name>
    <dbReference type="NCBI Taxonomy" id="2703883"/>
    <lineage>
        <taxon>Bacteria</taxon>
        <taxon>Pseudomonadati</taxon>
        <taxon>Pseudomonadota</taxon>
        <taxon>Betaproteobacteria</taxon>
        <taxon>Burkholderiales</taxon>
        <taxon>Oxalobacteraceae</taxon>
        <taxon>Telluria group</taxon>
        <taxon>Duganella</taxon>
    </lineage>
</organism>
<keyword evidence="6 7" id="KW-0472">Membrane</keyword>
<dbReference type="CDD" id="cd06261">
    <property type="entry name" value="TM_PBP2"/>
    <property type="match status" value="1"/>
</dbReference>
<comment type="similarity">
    <text evidence="7">Belongs to the binding-protein-dependent transport system permease family.</text>
</comment>
<dbReference type="Gene3D" id="1.10.3720.10">
    <property type="entry name" value="MetI-like"/>
    <property type="match status" value="1"/>
</dbReference>
<dbReference type="InterPro" id="IPR000515">
    <property type="entry name" value="MetI-like"/>
</dbReference>
<feature type="transmembrane region" description="Helical" evidence="7">
    <location>
        <begin position="194"/>
        <end position="213"/>
    </location>
</feature>
<evidence type="ECO:0000313" key="11">
    <source>
        <dbReference type="Proteomes" id="UP000666369"/>
    </source>
</evidence>
<evidence type="ECO:0000256" key="5">
    <source>
        <dbReference type="ARBA" id="ARBA00022989"/>
    </source>
</evidence>
<dbReference type="SUPFAM" id="SSF161098">
    <property type="entry name" value="MetI-like"/>
    <property type="match status" value="1"/>
</dbReference>
<accession>A0ABX0FJX7</accession>
<dbReference type="EMBL" id="JAADJT010000004">
    <property type="protein sequence ID" value="NGZ84824.1"/>
    <property type="molecule type" value="Genomic_DNA"/>
</dbReference>
<reference evidence="10 11" key="1">
    <citation type="submission" date="2020-01" db="EMBL/GenBank/DDBJ databases">
        <authorList>
            <person name="Lee S.D."/>
        </authorList>
    </citation>
    <scope>NUCLEOTIDE SEQUENCE [LARGE SCALE GENOMIC DNA]</scope>
    <source>
        <strain evidence="10 11">SAP-35</strain>
    </source>
</reference>
<evidence type="ECO:0000256" key="6">
    <source>
        <dbReference type="ARBA" id="ARBA00023136"/>
    </source>
</evidence>
<dbReference type="InterPro" id="IPR035906">
    <property type="entry name" value="MetI-like_sf"/>
</dbReference>
<evidence type="ECO:0000256" key="8">
    <source>
        <dbReference type="SAM" id="MobiDB-lite"/>
    </source>
</evidence>
<keyword evidence="5 7" id="KW-1133">Transmembrane helix</keyword>
<keyword evidence="3" id="KW-1003">Cell membrane</keyword>
<evidence type="ECO:0000256" key="4">
    <source>
        <dbReference type="ARBA" id="ARBA00022692"/>
    </source>
</evidence>
<comment type="caution">
    <text evidence="10">The sequence shown here is derived from an EMBL/GenBank/DDBJ whole genome shotgun (WGS) entry which is preliminary data.</text>
</comment>
<dbReference type="Pfam" id="PF00528">
    <property type="entry name" value="BPD_transp_1"/>
    <property type="match status" value="1"/>
</dbReference>
<feature type="transmembrane region" description="Helical" evidence="7">
    <location>
        <begin position="168"/>
        <end position="188"/>
    </location>
</feature>
<keyword evidence="4 7" id="KW-0812">Transmembrane</keyword>
<dbReference type="PROSITE" id="PS50928">
    <property type="entry name" value="ABC_TM1"/>
    <property type="match status" value="1"/>
</dbReference>
<feature type="transmembrane region" description="Helical" evidence="7">
    <location>
        <begin position="78"/>
        <end position="96"/>
    </location>
</feature>
<dbReference type="RefSeq" id="WP_166102475.1">
    <property type="nucleotide sequence ID" value="NZ_JAADJT010000004.1"/>
</dbReference>
<keyword evidence="11" id="KW-1185">Reference proteome</keyword>
<dbReference type="PANTHER" id="PTHR30151:SF39">
    <property type="entry name" value="ABC TRANSPORTER PERMEASE PROTEIN"/>
    <property type="match status" value="1"/>
</dbReference>
<keyword evidence="2 7" id="KW-0813">Transport</keyword>